<proteinExistence type="predicted"/>
<dbReference type="Proteomes" id="UP000032545">
    <property type="component" value="Unassembled WGS sequence"/>
</dbReference>
<feature type="region of interest" description="Disordered" evidence="1">
    <location>
        <begin position="44"/>
        <end position="90"/>
    </location>
</feature>
<dbReference type="AlphaFoldDB" id="A0A0D8B611"/>
<dbReference type="OrthoDB" id="105077at2"/>
<evidence type="ECO:0000313" key="2">
    <source>
        <dbReference type="EMBL" id="KJE19359.1"/>
    </source>
</evidence>
<name>A0A0D8B611_9ACTN</name>
<dbReference type="PATRIC" id="fig|1502723.3.peg.1056"/>
<protein>
    <submittedName>
        <fullName evidence="2">Uncharacterized protein</fullName>
    </submittedName>
</protein>
<gene>
    <name evidence="2" type="ORF">FF36_06364</name>
</gene>
<accession>A0A0D8B611</accession>
<reference evidence="3" key="1">
    <citation type="submission" date="2015-02" db="EMBL/GenBank/DDBJ databases">
        <title>Draft Genome of Frankia sp. CpI1-S.</title>
        <authorList>
            <person name="Oshone R.T."/>
            <person name="Ngom M."/>
            <person name="Ghodhbane-Gtari F."/>
            <person name="Gtari M."/>
            <person name="Morris K."/>
            <person name="Thomas K."/>
            <person name="Sen A."/>
            <person name="Tisa L.S."/>
        </authorList>
    </citation>
    <scope>NUCLEOTIDE SEQUENCE [LARGE SCALE GENOMIC DNA]</scope>
    <source>
        <strain evidence="3">CpI1-S</strain>
    </source>
</reference>
<keyword evidence="3" id="KW-1185">Reference proteome</keyword>
<evidence type="ECO:0000313" key="3">
    <source>
        <dbReference type="Proteomes" id="UP000032545"/>
    </source>
</evidence>
<dbReference type="EMBL" id="JYFN01000118">
    <property type="protein sequence ID" value="KJE19359.1"/>
    <property type="molecule type" value="Genomic_DNA"/>
</dbReference>
<dbReference type="RefSeq" id="WP_128423449.1">
    <property type="nucleotide sequence ID" value="NZ_JYFN01000118.1"/>
</dbReference>
<sequence>MTALHGIFPGGIEIPPGKYSPAGRFGHLFPDLPARPAIGIPLAEQHGRPGGKTDAGTLGIVGRPHATGVAPGPRRTVMPSPYPEGSFRVT</sequence>
<organism evidence="2 3">
    <name type="scientific">Frankia torreyi</name>
    <dbReference type="NCBI Taxonomy" id="1856"/>
    <lineage>
        <taxon>Bacteria</taxon>
        <taxon>Bacillati</taxon>
        <taxon>Actinomycetota</taxon>
        <taxon>Actinomycetes</taxon>
        <taxon>Frankiales</taxon>
        <taxon>Frankiaceae</taxon>
        <taxon>Frankia</taxon>
    </lineage>
</organism>
<comment type="caution">
    <text evidence="2">The sequence shown here is derived from an EMBL/GenBank/DDBJ whole genome shotgun (WGS) entry which is preliminary data.</text>
</comment>
<reference evidence="2 3" key="2">
    <citation type="journal article" date="2016" name="Genome Announc.">
        <title>Permanent Draft Genome Sequences for Two Variants of Frankia sp. Strain CpI1, the First Frankia Strain Isolated from Root Nodules of Comptonia peregrina.</title>
        <authorList>
            <person name="Oshone R."/>
            <person name="Hurst S.G.IV."/>
            <person name="Abebe-Akele F."/>
            <person name="Simpson S."/>
            <person name="Morris K."/>
            <person name="Thomas W.K."/>
            <person name="Tisa L.S."/>
        </authorList>
    </citation>
    <scope>NUCLEOTIDE SEQUENCE [LARGE SCALE GENOMIC DNA]</scope>
    <source>
        <strain evidence="3">CpI1-S</strain>
    </source>
</reference>
<evidence type="ECO:0000256" key="1">
    <source>
        <dbReference type="SAM" id="MobiDB-lite"/>
    </source>
</evidence>